<comment type="caution">
    <text evidence="1">The sequence shown here is derived from an EMBL/GenBank/DDBJ whole genome shotgun (WGS) entry which is preliminary data.</text>
</comment>
<evidence type="ECO:0008006" key="3">
    <source>
        <dbReference type="Google" id="ProtNLM"/>
    </source>
</evidence>
<dbReference type="Proteomes" id="UP001500340">
    <property type="component" value="Unassembled WGS sequence"/>
</dbReference>
<protein>
    <recommendedName>
        <fullName evidence="3">Transposase</fullName>
    </recommendedName>
</protein>
<sequence>MERVNGHFAHSKEQFNFIAHRLGMFNAEYLTAKALPEEIWVCKNWLKSWTTSSRMYAPNPESYIFKL</sequence>
<organism evidence="1 2">
    <name type="scientific">Paenibacillus motobuensis</name>
    <dbReference type="NCBI Taxonomy" id="295324"/>
    <lineage>
        <taxon>Bacteria</taxon>
        <taxon>Bacillati</taxon>
        <taxon>Bacillota</taxon>
        <taxon>Bacilli</taxon>
        <taxon>Bacillales</taxon>
        <taxon>Paenibacillaceae</taxon>
        <taxon>Paenibacillus</taxon>
    </lineage>
</organism>
<reference evidence="2" key="1">
    <citation type="journal article" date="2019" name="Int. J. Syst. Evol. Microbiol.">
        <title>The Global Catalogue of Microorganisms (GCM) 10K type strain sequencing project: providing services to taxonomists for standard genome sequencing and annotation.</title>
        <authorList>
            <consortium name="The Broad Institute Genomics Platform"/>
            <consortium name="The Broad Institute Genome Sequencing Center for Infectious Disease"/>
            <person name="Wu L."/>
            <person name="Ma J."/>
        </authorList>
    </citation>
    <scope>NUCLEOTIDE SEQUENCE [LARGE SCALE GENOMIC DNA]</scope>
    <source>
        <strain evidence="2">JCM 12774</strain>
    </source>
</reference>
<dbReference type="EMBL" id="BAAACX010000008">
    <property type="protein sequence ID" value="GAA0387464.1"/>
    <property type="molecule type" value="Genomic_DNA"/>
</dbReference>
<accession>A0ABP3I2Y4</accession>
<proteinExistence type="predicted"/>
<evidence type="ECO:0000313" key="2">
    <source>
        <dbReference type="Proteomes" id="UP001500340"/>
    </source>
</evidence>
<evidence type="ECO:0000313" key="1">
    <source>
        <dbReference type="EMBL" id="GAA0387464.1"/>
    </source>
</evidence>
<keyword evidence="2" id="KW-1185">Reference proteome</keyword>
<name>A0ABP3I2Y4_9BACL</name>
<gene>
    <name evidence="1" type="ORF">GCM10008933_18020</name>
</gene>